<dbReference type="InterPro" id="IPR050950">
    <property type="entry name" value="HTH-type_LysR_regulators"/>
</dbReference>
<protein>
    <submittedName>
        <fullName evidence="6">LysR family transcriptional regulator</fullName>
    </submittedName>
</protein>
<dbReference type="SUPFAM" id="SSF46785">
    <property type="entry name" value="Winged helix' DNA-binding domain"/>
    <property type="match status" value="1"/>
</dbReference>
<dbReference type="InterPro" id="IPR005119">
    <property type="entry name" value="LysR_subst-bd"/>
</dbReference>
<dbReference type="Pfam" id="PF00126">
    <property type="entry name" value="HTH_1"/>
    <property type="match status" value="1"/>
</dbReference>
<dbReference type="GO" id="GO:0003677">
    <property type="term" value="F:DNA binding"/>
    <property type="evidence" value="ECO:0007669"/>
    <property type="project" value="UniProtKB-KW"/>
</dbReference>
<keyword evidence="7" id="KW-1185">Reference proteome</keyword>
<dbReference type="PROSITE" id="PS50931">
    <property type="entry name" value="HTH_LYSR"/>
    <property type="match status" value="1"/>
</dbReference>
<evidence type="ECO:0000256" key="4">
    <source>
        <dbReference type="ARBA" id="ARBA00023163"/>
    </source>
</evidence>
<dbReference type="CDD" id="cd08438">
    <property type="entry name" value="PBP2_CidR"/>
    <property type="match status" value="1"/>
</dbReference>
<dbReference type="Pfam" id="PF03466">
    <property type="entry name" value="LysR_substrate"/>
    <property type="match status" value="1"/>
</dbReference>
<dbReference type="EMBL" id="JANFPI010000002">
    <property type="protein sequence ID" value="MCX8997056.1"/>
    <property type="molecule type" value="Genomic_DNA"/>
</dbReference>
<dbReference type="RefSeq" id="WP_306410825.1">
    <property type="nucleotide sequence ID" value="NZ_JANFPI010000002.1"/>
</dbReference>
<evidence type="ECO:0000259" key="5">
    <source>
        <dbReference type="PROSITE" id="PS50931"/>
    </source>
</evidence>
<dbReference type="Proteomes" id="UP001208771">
    <property type="component" value="Unassembled WGS sequence"/>
</dbReference>
<feature type="domain" description="HTH lysR-type" evidence="5">
    <location>
        <begin position="1"/>
        <end position="58"/>
    </location>
</feature>
<evidence type="ECO:0000256" key="1">
    <source>
        <dbReference type="ARBA" id="ARBA00009437"/>
    </source>
</evidence>
<dbReference type="FunFam" id="1.10.10.10:FF:000001">
    <property type="entry name" value="LysR family transcriptional regulator"/>
    <property type="match status" value="1"/>
</dbReference>
<dbReference type="GO" id="GO:0005829">
    <property type="term" value="C:cytosol"/>
    <property type="evidence" value="ECO:0007669"/>
    <property type="project" value="TreeGrafter"/>
</dbReference>
<comment type="similarity">
    <text evidence="1">Belongs to the LysR transcriptional regulatory family.</text>
</comment>
<dbReference type="SUPFAM" id="SSF53850">
    <property type="entry name" value="Periplasmic binding protein-like II"/>
    <property type="match status" value="1"/>
</dbReference>
<evidence type="ECO:0000256" key="2">
    <source>
        <dbReference type="ARBA" id="ARBA00023015"/>
    </source>
</evidence>
<evidence type="ECO:0000313" key="7">
    <source>
        <dbReference type="Proteomes" id="UP001208771"/>
    </source>
</evidence>
<dbReference type="Gene3D" id="1.10.10.10">
    <property type="entry name" value="Winged helix-like DNA-binding domain superfamily/Winged helix DNA-binding domain"/>
    <property type="match status" value="1"/>
</dbReference>
<organism evidence="6 7">
    <name type="scientific">Ectorhizobium quercum</name>
    <dbReference type="NCBI Taxonomy" id="2965071"/>
    <lineage>
        <taxon>Bacteria</taxon>
        <taxon>Pseudomonadati</taxon>
        <taxon>Pseudomonadota</taxon>
        <taxon>Alphaproteobacteria</taxon>
        <taxon>Hyphomicrobiales</taxon>
        <taxon>Rhizobiaceae</taxon>
        <taxon>Ectorhizobium</taxon>
    </lineage>
</organism>
<evidence type="ECO:0000256" key="3">
    <source>
        <dbReference type="ARBA" id="ARBA00023125"/>
    </source>
</evidence>
<name>A0AAE3MYZ0_9HYPH</name>
<dbReference type="InterPro" id="IPR036388">
    <property type="entry name" value="WH-like_DNA-bd_sf"/>
</dbReference>
<gene>
    <name evidence="6" type="ORF">NOF55_08040</name>
</gene>
<comment type="caution">
    <text evidence="6">The sequence shown here is derived from an EMBL/GenBank/DDBJ whole genome shotgun (WGS) entry which is preliminary data.</text>
</comment>
<keyword evidence="3" id="KW-0238">DNA-binding</keyword>
<dbReference type="Gene3D" id="3.40.190.290">
    <property type="match status" value="1"/>
</dbReference>
<reference evidence="6" key="1">
    <citation type="submission" date="2022-07" db="EMBL/GenBank/DDBJ databases">
        <title>Ectorhizobium quercum gen.nov., sp. nov.</title>
        <authorList>
            <person name="Ma T."/>
            <person name="Li Y."/>
        </authorList>
    </citation>
    <scope>NUCLEOTIDE SEQUENCE</scope>
    <source>
        <strain evidence="6">BDR2-2</strain>
    </source>
</reference>
<keyword evidence="4" id="KW-0804">Transcription</keyword>
<dbReference type="AlphaFoldDB" id="A0AAE3MYZ0"/>
<proteinExistence type="inferred from homology"/>
<evidence type="ECO:0000313" key="6">
    <source>
        <dbReference type="EMBL" id="MCX8997056.1"/>
    </source>
</evidence>
<accession>A0AAE3MYZ0</accession>
<dbReference type="PANTHER" id="PTHR30419:SF8">
    <property type="entry name" value="NITROGEN ASSIMILATION TRANSCRIPTIONAL ACTIVATOR-RELATED"/>
    <property type="match status" value="1"/>
</dbReference>
<sequence>MEFRPLRAFVEVVRQGGFSRAAKTVFATQSTVSKAVKQLEDEIGVPLLDRIGHRSVLTAAGEIVYRRGVKLLADRDDLLAELDEIRGLKRGVLRLGLPPVGSSTLFAPLFAVYRQRYPGIEVRLDEHGSEELEEMLRNGDLDFAGALLSQSREFDWEPVRREPLVALLPRNNPLCARPSVSLTDVRDIPFIIFDSGFSLHRIILDASRRAGFEPTIAARSSQIDFMIELVGAGLGTAFLPRMIAAQRRHPAVRHVLLDEPDTEWIMAMAWRRGAYLSGAARAWLDLVREIHVDDQGRQDRSIPSIT</sequence>
<dbReference type="PRINTS" id="PR00039">
    <property type="entry name" value="HTHLYSR"/>
</dbReference>
<dbReference type="PANTHER" id="PTHR30419">
    <property type="entry name" value="HTH-TYPE TRANSCRIPTIONAL REGULATOR YBHD"/>
    <property type="match status" value="1"/>
</dbReference>
<keyword evidence="2" id="KW-0805">Transcription regulation</keyword>
<dbReference type="InterPro" id="IPR036390">
    <property type="entry name" value="WH_DNA-bd_sf"/>
</dbReference>
<dbReference type="GO" id="GO:0003700">
    <property type="term" value="F:DNA-binding transcription factor activity"/>
    <property type="evidence" value="ECO:0007669"/>
    <property type="project" value="InterPro"/>
</dbReference>
<dbReference type="InterPro" id="IPR000847">
    <property type="entry name" value="LysR_HTH_N"/>
</dbReference>